<dbReference type="SUPFAM" id="SSF54001">
    <property type="entry name" value="Cysteine proteinases"/>
    <property type="match status" value="1"/>
</dbReference>
<organism evidence="2 3">
    <name type="scientific">Algoriphagus boritolerans DSM 17298 = JCM 18970</name>
    <dbReference type="NCBI Taxonomy" id="1120964"/>
    <lineage>
        <taxon>Bacteria</taxon>
        <taxon>Pseudomonadati</taxon>
        <taxon>Bacteroidota</taxon>
        <taxon>Cytophagia</taxon>
        <taxon>Cytophagales</taxon>
        <taxon>Cyclobacteriaceae</taxon>
        <taxon>Algoriphagus</taxon>
    </lineage>
</organism>
<dbReference type="InterPro" id="IPR038765">
    <property type="entry name" value="Papain-like_cys_pep_sf"/>
</dbReference>
<dbReference type="SMART" id="SM00460">
    <property type="entry name" value="TGc"/>
    <property type="match status" value="1"/>
</dbReference>
<dbReference type="EMBL" id="FNVR01000001">
    <property type="protein sequence ID" value="SEF40618.1"/>
    <property type="molecule type" value="Genomic_DNA"/>
</dbReference>
<dbReference type="RefSeq" id="WP_235009703.1">
    <property type="nucleotide sequence ID" value="NZ_FNVR01000001.1"/>
</dbReference>
<gene>
    <name evidence="2" type="ORF">SAMN03080598_00055</name>
</gene>
<keyword evidence="3" id="KW-1185">Reference proteome</keyword>
<dbReference type="InterPro" id="IPR002931">
    <property type="entry name" value="Transglutaminase-like"/>
</dbReference>
<dbReference type="AlphaFoldDB" id="A0A1H5RSA6"/>
<feature type="domain" description="Transglutaminase-like" evidence="1">
    <location>
        <begin position="351"/>
        <end position="416"/>
    </location>
</feature>
<sequence>MIWLKQEAIQLLPIIHKRPFFTNSLFIFSAQFRDMYRKNRNSLFAMSTGLLLLACQAETKVEEKVAPVKKVAIAEIEEGIKDFIAQKTEENGGFFPVKDENHDLKMKLVRVHTEYLSNLGPKRHFACVDLVDESGEVYDVDFFMEGEPGAMTVTETTVHKLNGKPFYSWKQNKEDKTWYRVPLEQSNNSLLGVVEGRDSFEFYYSVQVPKLSGPAKIWIPLAESDDFQQVEIRSIDLPGSHQNLKEKVNGNTILFMDLGPEDSGKSIDISYSVDRKEKGPYDAPAPDPEVFLASNILMPKGGRFEEIAKEALGPKIRESHLIQARALYDYIIDNMRYMKFGDFGRGDSNYACDSKTGNCTEFHSFFISLARSVNIPARFAIGASIPSDRNEGGIDGYHCWAEFYADGKWWPVDISEANKYTALATYYFGRHPANRIELSRGRDLQVSPGPASGPINFLAYPYLEIDGKEVKAQSTFSFQRSSDL</sequence>
<dbReference type="GO" id="GO:0008233">
    <property type="term" value="F:peptidase activity"/>
    <property type="evidence" value="ECO:0007669"/>
    <property type="project" value="UniProtKB-KW"/>
</dbReference>
<dbReference type="Proteomes" id="UP000236736">
    <property type="component" value="Unassembled WGS sequence"/>
</dbReference>
<evidence type="ECO:0000259" key="1">
    <source>
        <dbReference type="SMART" id="SM00460"/>
    </source>
</evidence>
<reference evidence="3" key="1">
    <citation type="submission" date="2016-10" db="EMBL/GenBank/DDBJ databases">
        <authorList>
            <person name="Varghese N."/>
            <person name="Submissions S."/>
        </authorList>
    </citation>
    <scope>NUCLEOTIDE SEQUENCE [LARGE SCALE GENOMIC DNA]</scope>
    <source>
        <strain evidence="3">DSM 17298</strain>
    </source>
</reference>
<protein>
    <submittedName>
        <fullName evidence="2">Transglutaminase-like enzyme, putative cysteine protease</fullName>
    </submittedName>
</protein>
<dbReference type="Pfam" id="PF01841">
    <property type="entry name" value="Transglut_core"/>
    <property type="match status" value="1"/>
</dbReference>
<dbReference type="GO" id="GO:0006508">
    <property type="term" value="P:proteolysis"/>
    <property type="evidence" value="ECO:0007669"/>
    <property type="project" value="UniProtKB-KW"/>
</dbReference>
<evidence type="ECO:0000313" key="3">
    <source>
        <dbReference type="Proteomes" id="UP000236736"/>
    </source>
</evidence>
<dbReference type="PANTHER" id="PTHR38339">
    <property type="entry name" value="TRANSGLUTAMINASE DOMAIN PROTEIN"/>
    <property type="match status" value="1"/>
</dbReference>
<evidence type="ECO:0000313" key="2">
    <source>
        <dbReference type="EMBL" id="SEF40618.1"/>
    </source>
</evidence>
<proteinExistence type="predicted"/>
<keyword evidence="2" id="KW-0378">Hydrolase</keyword>
<dbReference type="STRING" id="1120964.GCA_001313265_00001"/>
<dbReference type="Gene3D" id="3.10.620.30">
    <property type="match status" value="1"/>
</dbReference>
<dbReference type="PANTHER" id="PTHR38339:SF1">
    <property type="entry name" value="TRANSGLUTAMINASE-LIKE DOMAIN-CONTAINING PROTEIN"/>
    <property type="match status" value="1"/>
</dbReference>
<name>A0A1H5RSA6_9BACT</name>
<accession>A0A1H5RSA6</accession>
<keyword evidence="2" id="KW-0645">Protease</keyword>